<comment type="caution">
    <text evidence="1">The sequence shown here is derived from an EMBL/GenBank/DDBJ whole genome shotgun (WGS) entry which is preliminary data.</text>
</comment>
<evidence type="ECO:0000313" key="1">
    <source>
        <dbReference type="EMBL" id="MBP2623682.1"/>
    </source>
</evidence>
<evidence type="ECO:0000313" key="2">
    <source>
        <dbReference type="Proteomes" id="UP001519296"/>
    </source>
</evidence>
<dbReference type="SUPFAM" id="SSF75011">
    <property type="entry name" value="3-carboxy-cis,cis-mucoante lactonizing enzyme"/>
    <property type="match status" value="1"/>
</dbReference>
<dbReference type="RefSeq" id="WP_209628187.1">
    <property type="nucleotide sequence ID" value="NZ_PRDG01000004.1"/>
</dbReference>
<accession>A0ABS5B4C3</accession>
<dbReference type="Proteomes" id="UP001519296">
    <property type="component" value="Unassembled WGS sequence"/>
</dbReference>
<reference evidence="1 2" key="1">
    <citation type="submission" date="2018-02" db="EMBL/GenBank/DDBJ databases">
        <title>Draft genome sequence of Streptococcus oricebi CCUG 70868T type strain.</title>
        <authorList>
            <person name="Mendez V."/>
            <person name="Salva-Serra F."/>
            <person name="Jaen-Luchoro D."/>
            <person name="Gonzales-Siles L."/>
            <person name="Karlsson R."/>
            <person name="Engstrom-Jakobsson H."/>
            <person name="Busquets A."/>
            <person name="Gomila M."/>
            <person name="Pineiro-Iglesias B."/>
            <person name="Bennasar-Figueras A."/>
            <person name="Seeger M."/>
            <person name="Moore E."/>
        </authorList>
    </citation>
    <scope>NUCLEOTIDE SEQUENCE [LARGE SCALE GENOMIC DNA]</scope>
    <source>
        <strain evidence="1 2">CCUG 70868</strain>
    </source>
</reference>
<dbReference type="EMBL" id="PRDG01000004">
    <property type="protein sequence ID" value="MBP2623682.1"/>
    <property type="molecule type" value="Genomic_DNA"/>
</dbReference>
<name>A0ABS5B4C3_9STRE</name>
<proteinExistence type="predicted"/>
<sequence length="344" mass="39090">MLVEKIIEDALDSCYAVARLTHDQEDYLLVASETENPCFAYDLNRELKRSLVWETVGGTMSIIQIPGSLDFLATQAFYPGFNAKECRIIRGFYQGNGQWSIEEVATFPYLHRFDLIQDADGKILFVGCTIANSKAYVEDWTDDGKIFVASFNPISSKLEGMKELELRLKKNHGYYGRAEKGYSLITGVEGIYKLHYPAYSQSGQWELEQLFSEETSDIVQYDMDGDGQIENCIIQGFHGDRFRILNEDFTKELFHYPEPTPFGHAIWSGELLGRPTYLFGWRAGAKHFVAFTYQDGQWVEQMIDKGVASSNCLAFVKDGDSYIFSANNGLNQVALYKLKEEADV</sequence>
<keyword evidence="2" id="KW-1185">Reference proteome</keyword>
<gene>
    <name evidence="1" type="ORF">C4K46_06975</name>
</gene>
<protein>
    <submittedName>
        <fullName evidence="1">Uncharacterized protein</fullName>
    </submittedName>
</protein>
<organism evidence="1 2">
    <name type="scientific">Streptococcus oricebi</name>
    <dbReference type="NCBI Taxonomy" id="1547447"/>
    <lineage>
        <taxon>Bacteria</taxon>
        <taxon>Bacillati</taxon>
        <taxon>Bacillota</taxon>
        <taxon>Bacilli</taxon>
        <taxon>Lactobacillales</taxon>
        <taxon>Streptococcaceae</taxon>
        <taxon>Streptococcus</taxon>
    </lineage>
</organism>